<dbReference type="Proteomes" id="UP001057498">
    <property type="component" value="Chromosome"/>
</dbReference>
<dbReference type="SUPFAM" id="SSF46689">
    <property type="entry name" value="Homeodomain-like"/>
    <property type="match status" value="1"/>
</dbReference>
<sequence length="118" mass="13017">MADDGIRDRSYEMSEKQMRGQYTQEFKLEAVRLVKAGQSVGMTAKVLGIPKASLSNWVRSSERGQLGGAGDRPVTPEQMELARLRAELARVKMERDIAKKAAAYFAQDVLQSTPGSGR</sequence>
<protein>
    <submittedName>
        <fullName evidence="1">Transposase</fullName>
    </submittedName>
</protein>
<dbReference type="InterPro" id="IPR002514">
    <property type="entry name" value="Transposase_8"/>
</dbReference>
<dbReference type="InterPro" id="IPR009057">
    <property type="entry name" value="Homeodomain-like_sf"/>
</dbReference>
<proteinExistence type="predicted"/>
<dbReference type="InterPro" id="IPR051839">
    <property type="entry name" value="RD_transcriptional_regulator"/>
</dbReference>
<reference evidence="1" key="1">
    <citation type="submission" date="2022-04" db="EMBL/GenBank/DDBJ databases">
        <title>Whole genome sequence of Sphaerotilus sp. FB-5.</title>
        <authorList>
            <person name="Takeda M."/>
            <person name="Narihara S."/>
            <person name="Akimoto M."/>
            <person name="Akimoto R."/>
            <person name="Nishiyashiki S."/>
            <person name="Murakami T."/>
        </authorList>
    </citation>
    <scope>NUCLEOTIDE SEQUENCE</scope>
    <source>
        <strain evidence="1">FB-5</strain>
    </source>
</reference>
<gene>
    <name evidence="1" type="ORF">CATMQ487_28330</name>
</gene>
<dbReference type="Pfam" id="PF01527">
    <property type="entry name" value="HTH_Tnp_1"/>
    <property type="match status" value="1"/>
</dbReference>
<dbReference type="PANTHER" id="PTHR33215:SF12">
    <property type="entry name" value="TRANSPOSASE INSN FOR INSERTION SEQUENCE ELEMENT IS911A-RELATED"/>
    <property type="match status" value="1"/>
</dbReference>
<organism evidence="1 2">
    <name type="scientific">Sphaerotilus microaerophilus</name>
    <dbReference type="NCBI Taxonomy" id="2914710"/>
    <lineage>
        <taxon>Bacteria</taxon>
        <taxon>Pseudomonadati</taxon>
        <taxon>Pseudomonadota</taxon>
        <taxon>Betaproteobacteria</taxon>
        <taxon>Burkholderiales</taxon>
        <taxon>Sphaerotilaceae</taxon>
        <taxon>Sphaerotilus</taxon>
    </lineage>
</organism>
<dbReference type="PANTHER" id="PTHR33215">
    <property type="entry name" value="PROTEIN DISTAL ANTENNA"/>
    <property type="match status" value="1"/>
</dbReference>
<dbReference type="EMBL" id="AP025730">
    <property type="protein sequence ID" value="BDI05863.1"/>
    <property type="molecule type" value="Genomic_DNA"/>
</dbReference>
<dbReference type="Gene3D" id="1.10.10.60">
    <property type="entry name" value="Homeodomain-like"/>
    <property type="match status" value="1"/>
</dbReference>
<evidence type="ECO:0000313" key="1">
    <source>
        <dbReference type="EMBL" id="BDI05863.1"/>
    </source>
</evidence>
<evidence type="ECO:0000313" key="2">
    <source>
        <dbReference type="Proteomes" id="UP001057498"/>
    </source>
</evidence>
<keyword evidence="2" id="KW-1185">Reference proteome</keyword>
<accession>A0ABN6PPD5</accession>
<name>A0ABN6PPD5_9BURK</name>